<keyword evidence="8 14" id="KW-0863">Zinc-finger</keyword>
<evidence type="ECO:0000256" key="5">
    <source>
        <dbReference type="ARBA" id="ARBA00022679"/>
    </source>
</evidence>
<evidence type="ECO:0000256" key="3">
    <source>
        <dbReference type="ARBA" id="ARBA00004906"/>
    </source>
</evidence>
<feature type="domain" description="RING-type" evidence="17">
    <location>
        <begin position="172"/>
        <end position="214"/>
    </location>
</feature>
<sequence length="400" mass="44465">MDFHHRKLLNLNHCYYASTIASPTPSPSPTHEPPLSQKPEPWLPTSDFTDMDHIISHNYHAHVLRVAMIVLACMFTMVMLLCTITIILRHYYLRTLNHDENNNNIRRRNSPPILFDVNGGDSGVVSDNDDEGPMIQHPIWFIRTEGLQQSLIDSITVFKYRKEEGLIDGTVCSVCLGEFEHEESLRLLPKCSHAFHIPCIDTWLRSHKNCPLCRAPVIRDAGANGSGSGSGTEVSTTEPTQHVGLTRESSNQIENLNGTEEGEFYVGESESSALRIGNDDSEGEASEIPDKILPDSDKEFQPVRRSISMDSSSASVIFRDVVVLNCDVEGSHTQLDEKISSSSKDMIIARQGSGSSTINKLASIGRALQKRPISLRGSFSHNTKILFSRHCRSQSSTLPL</sequence>
<dbReference type="EC" id="2.3.2.27" evidence="4"/>
<evidence type="ECO:0000256" key="8">
    <source>
        <dbReference type="ARBA" id="ARBA00022771"/>
    </source>
</evidence>
<dbReference type="AlphaFoldDB" id="A0AAN9ECL1"/>
<evidence type="ECO:0000256" key="13">
    <source>
        <dbReference type="ARBA" id="ARBA00024209"/>
    </source>
</evidence>
<feature type="compositionally biased region" description="Low complexity" evidence="15">
    <location>
        <begin position="231"/>
        <end position="240"/>
    </location>
</feature>
<evidence type="ECO:0000256" key="11">
    <source>
        <dbReference type="ARBA" id="ARBA00022989"/>
    </source>
</evidence>
<gene>
    <name evidence="18" type="ORF">RIF29_42270</name>
</gene>
<dbReference type="GO" id="GO:0016567">
    <property type="term" value="P:protein ubiquitination"/>
    <property type="evidence" value="ECO:0007669"/>
    <property type="project" value="InterPro"/>
</dbReference>
<keyword evidence="5" id="KW-0808">Transferase</keyword>
<reference evidence="18 19" key="1">
    <citation type="submission" date="2024-01" db="EMBL/GenBank/DDBJ databases">
        <title>The genomes of 5 underutilized Papilionoideae crops provide insights into root nodulation and disease resistanc.</title>
        <authorList>
            <person name="Yuan L."/>
        </authorList>
    </citation>
    <scope>NUCLEOTIDE SEQUENCE [LARGE SCALE GENOMIC DNA]</scope>
    <source>
        <strain evidence="18">ZHUSHIDOU_FW_LH</strain>
        <tissue evidence="18">Leaf</tissue>
    </source>
</reference>
<dbReference type="InterPro" id="IPR001841">
    <property type="entry name" value="Znf_RING"/>
</dbReference>
<evidence type="ECO:0000256" key="16">
    <source>
        <dbReference type="SAM" id="Phobius"/>
    </source>
</evidence>
<dbReference type="SMART" id="SM00184">
    <property type="entry name" value="RING"/>
    <property type="match status" value="1"/>
</dbReference>
<accession>A0AAN9ECL1</accession>
<dbReference type="CDD" id="cd16461">
    <property type="entry name" value="RING-H2_EL5-like"/>
    <property type="match status" value="1"/>
</dbReference>
<evidence type="ECO:0000256" key="14">
    <source>
        <dbReference type="PROSITE-ProRule" id="PRU00175"/>
    </source>
</evidence>
<dbReference type="SUPFAM" id="SSF57850">
    <property type="entry name" value="RING/U-box"/>
    <property type="match status" value="1"/>
</dbReference>
<dbReference type="Gene3D" id="3.30.40.10">
    <property type="entry name" value="Zinc/RING finger domain, C3HC4 (zinc finger)"/>
    <property type="match status" value="1"/>
</dbReference>
<evidence type="ECO:0000256" key="6">
    <source>
        <dbReference type="ARBA" id="ARBA00022692"/>
    </source>
</evidence>
<evidence type="ECO:0000256" key="10">
    <source>
        <dbReference type="ARBA" id="ARBA00022833"/>
    </source>
</evidence>
<protein>
    <recommendedName>
        <fullName evidence="4">RING-type E3 ubiquitin transferase</fullName>
        <ecNumber evidence="4">2.3.2.27</ecNumber>
    </recommendedName>
</protein>
<dbReference type="InterPro" id="IPR013083">
    <property type="entry name" value="Znf_RING/FYVE/PHD"/>
</dbReference>
<dbReference type="PANTHER" id="PTHR46913:SF19">
    <property type="entry name" value="RING-TYPE E3 UBIQUITIN TRANSFERASE"/>
    <property type="match status" value="1"/>
</dbReference>
<keyword evidence="7" id="KW-0479">Metal-binding</keyword>
<dbReference type="GO" id="GO:0008270">
    <property type="term" value="F:zinc ion binding"/>
    <property type="evidence" value="ECO:0007669"/>
    <property type="project" value="UniProtKB-KW"/>
</dbReference>
<dbReference type="FunFam" id="3.30.40.10:FF:000233">
    <property type="entry name" value="RING-H2 finger protein ATL54"/>
    <property type="match status" value="1"/>
</dbReference>
<comment type="caution">
    <text evidence="18">The sequence shown here is derived from an EMBL/GenBank/DDBJ whole genome shotgun (WGS) entry which is preliminary data.</text>
</comment>
<dbReference type="Pfam" id="PF13639">
    <property type="entry name" value="zf-RING_2"/>
    <property type="match status" value="1"/>
</dbReference>
<keyword evidence="19" id="KW-1185">Reference proteome</keyword>
<name>A0AAN9ECL1_CROPI</name>
<evidence type="ECO:0000313" key="18">
    <source>
        <dbReference type="EMBL" id="KAK7247387.1"/>
    </source>
</evidence>
<organism evidence="18 19">
    <name type="scientific">Crotalaria pallida</name>
    <name type="common">Smooth rattlebox</name>
    <name type="synonym">Crotalaria striata</name>
    <dbReference type="NCBI Taxonomy" id="3830"/>
    <lineage>
        <taxon>Eukaryota</taxon>
        <taxon>Viridiplantae</taxon>
        <taxon>Streptophyta</taxon>
        <taxon>Embryophyta</taxon>
        <taxon>Tracheophyta</taxon>
        <taxon>Spermatophyta</taxon>
        <taxon>Magnoliopsida</taxon>
        <taxon>eudicotyledons</taxon>
        <taxon>Gunneridae</taxon>
        <taxon>Pentapetalae</taxon>
        <taxon>rosids</taxon>
        <taxon>fabids</taxon>
        <taxon>Fabales</taxon>
        <taxon>Fabaceae</taxon>
        <taxon>Papilionoideae</taxon>
        <taxon>50 kb inversion clade</taxon>
        <taxon>genistoids sensu lato</taxon>
        <taxon>core genistoids</taxon>
        <taxon>Crotalarieae</taxon>
        <taxon>Crotalaria</taxon>
    </lineage>
</organism>
<evidence type="ECO:0000259" key="17">
    <source>
        <dbReference type="PROSITE" id="PS50089"/>
    </source>
</evidence>
<evidence type="ECO:0000256" key="7">
    <source>
        <dbReference type="ARBA" id="ARBA00022723"/>
    </source>
</evidence>
<evidence type="ECO:0000313" key="19">
    <source>
        <dbReference type="Proteomes" id="UP001372338"/>
    </source>
</evidence>
<dbReference type="Proteomes" id="UP001372338">
    <property type="component" value="Unassembled WGS sequence"/>
</dbReference>
<keyword evidence="10" id="KW-0862">Zinc</keyword>
<evidence type="ECO:0000256" key="4">
    <source>
        <dbReference type="ARBA" id="ARBA00012483"/>
    </source>
</evidence>
<feature type="transmembrane region" description="Helical" evidence="16">
    <location>
        <begin position="66"/>
        <end position="88"/>
    </location>
</feature>
<comment type="pathway">
    <text evidence="3">Protein modification; protein ubiquitination.</text>
</comment>
<feature type="region of interest" description="Disordered" evidence="15">
    <location>
        <begin position="223"/>
        <end position="243"/>
    </location>
</feature>
<dbReference type="PROSITE" id="PS50089">
    <property type="entry name" value="ZF_RING_2"/>
    <property type="match status" value="1"/>
</dbReference>
<comment type="similarity">
    <text evidence="13">Belongs to the RING-type zinc finger family. ATL subfamily.</text>
</comment>
<evidence type="ECO:0000256" key="2">
    <source>
        <dbReference type="ARBA" id="ARBA00004167"/>
    </source>
</evidence>
<evidence type="ECO:0000256" key="15">
    <source>
        <dbReference type="SAM" id="MobiDB-lite"/>
    </source>
</evidence>
<comment type="catalytic activity">
    <reaction evidence="1">
        <text>S-ubiquitinyl-[E2 ubiquitin-conjugating enzyme]-L-cysteine + [acceptor protein]-L-lysine = [E2 ubiquitin-conjugating enzyme]-L-cysteine + N(6)-ubiquitinyl-[acceptor protein]-L-lysine.</text>
        <dbReference type="EC" id="2.3.2.27"/>
    </reaction>
</comment>
<comment type="subcellular location">
    <subcellularLocation>
        <location evidence="2">Membrane</location>
        <topology evidence="2">Single-pass membrane protein</topology>
    </subcellularLocation>
</comment>
<keyword evidence="12 16" id="KW-0472">Membrane</keyword>
<evidence type="ECO:0000256" key="12">
    <source>
        <dbReference type="ARBA" id="ARBA00023136"/>
    </source>
</evidence>
<dbReference type="GO" id="GO:0016020">
    <property type="term" value="C:membrane"/>
    <property type="evidence" value="ECO:0007669"/>
    <property type="project" value="UniProtKB-SubCell"/>
</dbReference>
<proteinExistence type="inferred from homology"/>
<feature type="region of interest" description="Disordered" evidence="15">
    <location>
        <begin position="23"/>
        <end position="42"/>
    </location>
</feature>
<dbReference type="EMBL" id="JAYWIO010000008">
    <property type="protein sequence ID" value="KAK7247387.1"/>
    <property type="molecule type" value="Genomic_DNA"/>
</dbReference>
<keyword evidence="9" id="KW-0833">Ubl conjugation pathway</keyword>
<evidence type="ECO:0000256" key="9">
    <source>
        <dbReference type="ARBA" id="ARBA00022786"/>
    </source>
</evidence>
<dbReference type="InterPro" id="IPR044600">
    <property type="entry name" value="ATL1/ATL16-like"/>
</dbReference>
<evidence type="ECO:0000256" key="1">
    <source>
        <dbReference type="ARBA" id="ARBA00000900"/>
    </source>
</evidence>
<keyword evidence="6 16" id="KW-0812">Transmembrane</keyword>
<dbReference type="PANTHER" id="PTHR46913">
    <property type="entry name" value="RING-H2 FINGER PROTEIN ATL16"/>
    <property type="match status" value="1"/>
</dbReference>
<keyword evidence="11 16" id="KW-1133">Transmembrane helix</keyword>
<dbReference type="GO" id="GO:0061630">
    <property type="term" value="F:ubiquitin protein ligase activity"/>
    <property type="evidence" value="ECO:0007669"/>
    <property type="project" value="UniProtKB-EC"/>
</dbReference>